<dbReference type="EMBL" id="JADCKQ010000012">
    <property type="protein sequence ID" value="MBI1494882.1"/>
    <property type="molecule type" value="Genomic_DNA"/>
</dbReference>
<name>A0A8J7LQX0_9RHOB</name>
<accession>A0A8J7LQX0</accession>
<evidence type="ECO:0000256" key="1">
    <source>
        <dbReference type="SAM" id="SignalP"/>
    </source>
</evidence>
<evidence type="ECO:0000313" key="2">
    <source>
        <dbReference type="EMBL" id="MBI1494882.1"/>
    </source>
</evidence>
<feature type="signal peptide" evidence="1">
    <location>
        <begin position="1"/>
        <end position="30"/>
    </location>
</feature>
<comment type="caution">
    <text evidence="2">The sequence shown here is derived from an EMBL/GenBank/DDBJ whole genome shotgun (WGS) entry which is preliminary data.</text>
</comment>
<sequence>MFQKKLQHRYITRFSVSAFASMMMATSAFAQLVPPTTVNGALESSDTQGARYTGGSPIGYYYDVIEITVEDAAAFLAELTTGFDSYLVLYSGEFDPSDVNANYVTHNDDGVSFFGDAVINPSANIQDGEYSLVVTSFSGGVTGSYLLTLGGIVLGWGPALEEIAGDQIKVLANEVAQALSASIFSAVKSGLAGGMPVVSREAPGLNNTNDNRTWFQMDYTAIDGTDLDGRFPTMQAGIDFQLENGMIVGAALGYSDFSISSAASDLDGASLSIQPYLGFRSGEVTGAVTLSFGKLDLETTDGAGTAEGDMRALSLSLERPFALGGNQVIASFDGGFGRQEIDSATGSLAGMADTYSTWSYASLGARYEMQAGAALMSFGASVDYNDVGNLDNIAADHYGSDGFTGAVNFGLDYQMGSGSNLYVNAEIGGIGGDALRKSVQAGIDFRF</sequence>
<evidence type="ECO:0000313" key="3">
    <source>
        <dbReference type="Proteomes" id="UP000640583"/>
    </source>
</evidence>
<keyword evidence="3" id="KW-1185">Reference proteome</keyword>
<organism evidence="2 3">
    <name type="scientific">Halocynthiibacter styelae</name>
    <dbReference type="NCBI Taxonomy" id="2761955"/>
    <lineage>
        <taxon>Bacteria</taxon>
        <taxon>Pseudomonadati</taxon>
        <taxon>Pseudomonadota</taxon>
        <taxon>Alphaproteobacteria</taxon>
        <taxon>Rhodobacterales</taxon>
        <taxon>Paracoccaceae</taxon>
        <taxon>Halocynthiibacter</taxon>
    </lineage>
</organism>
<dbReference type="RefSeq" id="WP_228849617.1">
    <property type="nucleotide sequence ID" value="NZ_JADCKQ010000012.1"/>
</dbReference>
<dbReference type="Proteomes" id="UP000640583">
    <property type="component" value="Unassembled WGS sequence"/>
</dbReference>
<gene>
    <name evidence="2" type="ORF">H1D41_14655</name>
</gene>
<proteinExistence type="predicted"/>
<keyword evidence="1" id="KW-0732">Signal</keyword>
<dbReference type="SUPFAM" id="SSF103515">
    <property type="entry name" value="Autotransporter"/>
    <property type="match status" value="1"/>
</dbReference>
<dbReference type="Gene3D" id="2.40.128.130">
    <property type="entry name" value="Autotransporter beta-domain"/>
    <property type="match status" value="1"/>
</dbReference>
<dbReference type="AlphaFoldDB" id="A0A8J7LQX0"/>
<reference evidence="2" key="1">
    <citation type="submission" date="2020-10" db="EMBL/GenBank/DDBJ databases">
        <title>Paenihalocynthiibacter styelae gen. nov., sp. nov., isolated from stalked sea squirt Styela clava.</title>
        <authorList>
            <person name="Kim Y.-O."/>
            <person name="Yoon J.-H."/>
        </authorList>
    </citation>
    <scope>NUCLEOTIDE SEQUENCE</scope>
    <source>
        <strain evidence="2">MYP1-1</strain>
    </source>
</reference>
<evidence type="ECO:0008006" key="4">
    <source>
        <dbReference type="Google" id="ProtNLM"/>
    </source>
</evidence>
<dbReference type="InterPro" id="IPR036709">
    <property type="entry name" value="Autotransporte_beta_dom_sf"/>
</dbReference>
<feature type="chain" id="PRO_5035169052" description="Autotransporter outer membrane beta-barrel domain-containing protein" evidence="1">
    <location>
        <begin position="31"/>
        <end position="447"/>
    </location>
</feature>
<protein>
    <recommendedName>
        <fullName evidence="4">Autotransporter outer membrane beta-barrel domain-containing protein</fullName>
    </recommendedName>
</protein>